<accession>A0ABN7WV54</accession>
<reference evidence="1 2" key="1">
    <citation type="submission" date="2021-06" db="EMBL/GenBank/DDBJ databases">
        <authorList>
            <person name="Kallberg Y."/>
            <person name="Tangrot J."/>
            <person name="Rosling A."/>
        </authorList>
    </citation>
    <scope>NUCLEOTIDE SEQUENCE [LARGE SCALE GENOMIC DNA]</scope>
    <source>
        <strain evidence="1 2">120-4 pot B 10/14</strain>
    </source>
</reference>
<feature type="non-terminal residue" evidence="1">
    <location>
        <position position="187"/>
    </location>
</feature>
<proteinExistence type="predicted"/>
<dbReference type="InterPro" id="IPR052980">
    <property type="entry name" value="Crinkler_effector"/>
</dbReference>
<dbReference type="EMBL" id="CAJVQB010066427">
    <property type="protein sequence ID" value="CAG8841650.1"/>
    <property type="molecule type" value="Genomic_DNA"/>
</dbReference>
<sequence length="187" mass="22031">YETKTRRSARDLIMCSHEFPKFAGFRGNIFEDFAHKELQRGGKFRIRCLNNDSSEIAEIDIKELEYNWFMSLNKARKGSYNRPISKTFASIDSFSLNDETLLKGLKDVNRFLPWRKEIKNIDMFFVVPPEIFETFPQQKFKTAKDENYRGGIPEWANGITQYALEINLGIKKQQRSEENLKKTKNDK</sequence>
<dbReference type="Proteomes" id="UP000789901">
    <property type="component" value="Unassembled WGS sequence"/>
</dbReference>
<dbReference type="PANTHER" id="PTHR33129:SF1">
    <property type="entry name" value="ATP-BINDING PROTEIN"/>
    <property type="match status" value="1"/>
</dbReference>
<keyword evidence="2" id="KW-1185">Reference proteome</keyword>
<organism evidence="1 2">
    <name type="scientific">Gigaspora margarita</name>
    <dbReference type="NCBI Taxonomy" id="4874"/>
    <lineage>
        <taxon>Eukaryota</taxon>
        <taxon>Fungi</taxon>
        <taxon>Fungi incertae sedis</taxon>
        <taxon>Mucoromycota</taxon>
        <taxon>Glomeromycotina</taxon>
        <taxon>Glomeromycetes</taxon>
        <taxon>Diversisporales</taxon>
        <taxon>Gigasporaceae</taxon>
        <taxon>Gigaspora</taxon>
    </lineage>
</organism>
<dbReference type="PANTHER" id="PTHR33129">
    <property type="entry name" value="PROTEIN KINASE DOMAIN-CONTAINING PROTEIN-RELATED"/>
    <property type="match status" value="1"/>
</dbReference>
<gene>
    <name evidence="1" type="ORF">GMARGA_LOCUS35543</name>
</gene>
<feature type="non-terminal residue" evidence="1">
    <location>
        <position position="1"/>
    </location>
</feature>
<evidence type="ECO:0000313" key="1">
    <source>
        <dbReference type="EMBL" id="CAG8841650.1"/>
    </source>
</evidence>
<protein>
    <submittedName>
        <fullName evidence="1">34019_t:CDS:1</fullName>
    </submittedName>
</protein>
<evidence type="ECO:0000313" key="2">
    <source>
        <dbReference type="Proteomes" id="UP000789901"/>
    </source>
</evidence>
<name>A0ABN7WV54_GIGMA</name>
<comment type="caution">
    <text evidence="1">The sequence shown here is derived from an EMBL/GenBank/DDBJ whole genome shotgun (WGS) entry which is preliminary data.</text>
</comment>